<dbReference type="EMBL" id="JBHUDP010000006">
    <property type="protein sequence ID" value="MFD1686919.1"/>
    <property type="molecule type" value="Genomic_DNA"/>
</dbReference>
<organism evidence="1 2">
    <name type="scientific">Halobellus litoreus</name>
    <dbReference type="NCBI Taxonomy" id="755310"/>
    <lineage>
        <taxon>Archaea</taxon>
        <taxon>Methanobacteriati</taxon>
        <taxon>Methanobacteriota</taxon>
        <taxon>Stenosarchaea group</taxon>
        <taxon>Halobacteria</taxon>
        <taxon>Halobacteriales</taxon>
        <taxon>Haloferacaceae</taxon>
        <taxon>Halobellus</taxon>
    </lineage>
</organism>
<dbReference type="Pfam" id="PF12900">
    <property type="entry name" value="Pyridox_ox_2"/>
    <property type="match status" value="1"/>
</dbReference>
<evidence type="ECO:0000313" key="2">
    <source>
        <dbReference type="Proteomes" id="UP001597092"/>
    </source>
</evidence>
<gene>
    <name evidence="1" type="ORF">ACFSAS_14990</name>
</gene>
<dbReference type="InterPro" id="IPR012349">
    <property type="entry name" value="Split_barrel_FMN-bd"/>
</dbReference>
<dbReference type="Gene3D" id="2.30.110.10">
    <property type="entry name" value="Electron Transport, Fmn-binding Protein, Chain A"/>
    <property type="match status" value="1"/>
</dbReference>
<name>A0ABD6E0G5_9EURY</name>
<comment type="caution">
    <text evidence="1">The sequence shown here is derived from an EMBL/GenBank/DDBJ whole genome shotgun (WGS) entry which is preliminary data.</text>
</comment>
<reference evidence="1 2" key="1">
    <citation type="journal article" date="2019" name="Int. J. Syst. Evol. Microbiol.">
        <title>The Global Catalogue of Microorganisms (GCM) 10K type strain sequencing project: providing services to taxonomists for standard genome sequencing and annotation.</title>
        <authorList>
            <consortium name="The Broad Institute Genomics Platform"/>
            <consortium name="The Broad Institute Genome Sequencing Center for Infectious Disease"/>
            <person name="Wu L."/>
            <person name="Ma J."/>
        </authorList>
    </citation>
    <scope>NUCLEOTIDE SEQUENCE [LARGE SCALE GENOMIC DNA]</scope>
    <source>
        <strain evidence="1 2">CGMCC 1.10387</strain>
    </source>
</reference>
<dbReference type="RefSeq" id="WP_256307413.1">
    <property type="nucleotide sequence ID" value="NZ_JANHAW010000002.1"/>
</dbReference>
<dbReference type="InterPro" id="IPR024747">
    <property type="entry name" value="Pyridox_Oxase-rel"/>
</dbReference>
<dbReference type="SUPFAM" id="SSF50475">
    <property type="entry name" value="FMN-binding split barrel"/>
    <property type="match status" value="1"/>
</dbReference>
<accession>A0ABD6E0G5</accession>
<keyword evidence="2" id="KW-1185">Reference proteome</keyword>
<dbReference type="AlphaFoldDB" id="A0ABD6E0G5"/>
<sequence length="153" mass="17281">MDNIEYAYTLGMDDAAVEERLETAETGVLALSDGDDSYAIPLAHYYDGERLYFRLGVTDGSRKQQYLETTDTASYVLYGTEDTDDPRGIDSWSVLVTGHLTELPESEYERFDTAEINRAFSPIRVFDEDVEEMDIVIVELEIESITGRHTSDA</sequence>
<protein>
    <submittedName>
        <fullName evidence="1">Pyridoxamine 5'-phosphate oxidase family protein</fullName>
    </submittedName>
</protein>
<evidence type="ECO:0000313" key="1">
    <source>
        <dbReference type="EMBL" id="MFD1686919.1"/>
    </source>
</evidence>
<proteinExistence type="predicted"/>
<dbReference type="Proteomes" id="UP001597092">
    <property type="component" value="Unassembled WGS sequence"/>
</dbReference>